<dbReference type="Proteomes" id="UP001500827">
    <property type="component" value="Unassembled WGS sequence"/>
</dbReference>
<dbReference type="InterPro" id="IPR050482">
    <property type="entry name" value="Sensor_HK_TwoCompSys"/>
</dbReference>
<dbReference type="PROSITE" id="PS50109">
    <property type="entry name" value="HIS_KIN"/>
    <property type="match status" value="1"/>
</dbReference>
<dbReference type="EMBL" id="BAABBM010000001">
    <property type="protein sequence ID" value="GAA3908294.1"/>
    <property type="molecule type" value="Genomic_DNA"/>
</dbReference>
<accession>A0ABP7LVQ1</accession>
<keyword evidence="3" id="KW-0902">Two-component regulatory system</keyword>
<evidence type="ECO:0000313" key="5">
    <source>
        <dbReference type="EMBL" id="GAA3908294.1"/>
    </source>
</evidence>
<evidence type="ECO:0000259" key="4">
    <source>
        <dbReference type="PROSITE" id="PS50109"/>
    </source>
</evidence>
<comment type="caution">
    <text evidence="5">The sequence shown here is derived from an EMBL/GenBank/DDBJ whole genome shotgun (WGS) entry which is preliminary data.</text>
</comment>
<dbReference type="Pfam" id="PF02518">
    <property type="entry name" value="HATPase_c"/>
    <property type="match status" value="1"/>
</dbReference>
<organism evidence="5 6">
    <name type="scientific">Sphingomonas limnosediminicola</name>
    <dbReference type="NCBI Taxonomy" id="940133"/>
    <lineage>
        <taxon>Bacteria</taxon>
        <taxon>Pseudomonadati</taxon>
        <taxon>Pseudomonadota</taxon>
        <taxon>Alphaproteobacteria</taxon>
        <taxon>Sphingomonadales</taxon>
        <taxon>Sphingomonadaceae</taxon>
        <taxon>Sphingomonas</taxon>
    </lineage>
</organism>
<dbReference type="InterPro" id="IPR036890">
    <property type="entry name" value="HATPase_C_sf"/>
</dbReference>
<dbReference type="Gene3D" id="3.30.565.10">
    <property type="entry name" value="Histidine kinase-like ATPase, C-terminal domain"/>
    <property type="match status" value="1"/>
</dbReference>
<evidence type="ECO:0000256" key="3">
    <source>
        <dbReference type="ARBA" id="ARBA00023012"/>
    </source>
</evidence>
<dbReference type="CDD" id="cd16917">
    <property type="entry name" value="HATPase_UhpB-NarQ-NarX-like"/>
    <property type="match status" value="1"/>
</dbReference>
<feature type="domain" description="Histidine kinase" evidence="4">
    <location>
        <begin position="181"/>
        <end position="270"/>
    </location>
</feature>
<keyword evidence="2" id="KW-0418">Kinase</keyword>
<evidence type="ECO:0000256" key="2">
    <source>
        <dbReference type="ARBA" id="ARBA00022777"/>
    </source>
</evidence>
<dbReference type="Pfam" id="PF07730">
    <property type="entry name" value="HisKA_3"/>
    <property type="match status" value="1"/>
</dbReference>
<evidence type="ECO:0000256" key="1">
    <source>
        <dbReference type="ARBA" id="ARBA00022679"/>
    </source>
</evidence>
<sequence length="273" mass="29804">MSYECITASRAKAVIKRRPIAAKERTSQAKPGFRDDGSAKVVNGLLASRSNGSTGKTEPNVVRDLFAEAQDIDRIRVGRALHDSTGQLLLSLSLSFARFRQTPHDSGLDVMLDEMGDTIRQIDREIRTFAFLEFPAELNAGLVPAVETFSRGFAKRTGLQLHFDCHRMGGGVTDQRTALALLRICQEALVNVYRHAHASVVHVNLVRSPAGLELTVEDDGCGMPPNQSFDRDHGVGLIGMRDRAERLGGELFIERMKNGTKIVAIVPSAPTAA</sequence>
<name>A0ABP7LVQ1_9SPHN</name>
<dbReference type="SMART" id="SM00387">
    <property type="entry name" value="HATPase_c"/>
    <property type="match status" value="1"/>
</dbReference>
<gene>
    <name evidence="5" type="ORF">GCM10022276_28310</name>
</gene>
<evidence type="ECO:0000313" key="6">
    <source>
        <dbReference type="Proteomes" id="UP001500827"/>
    </source>
</evidence>
<dbReference type="InterPro" id="IPR005467">
    <property type="entry name" value="His_kinase_dom"/>
</dbReference>
<dbReference type="PANTHER" id="PTHR24421:SF58">
    <property type="entry name" value="SIGNAL TRANSDUCTION HISTIDINE-PROTEIN KINASE_PHOSPHATASE UHPB"/>
    <property type="match status" value="1"/>
</dbReference>
<keyword evidence="6" id="KW-1185">Reference proteome</keyword>
<proteinExistence type="predicted"/>
<dbReference type="SUPFAM" id="SSF55874">
    <property type="entry name" value="ATPase domain of HSP90 chaperone/DNA topoisomerase II/histidine kinase"/>
    <property type="match status" value="1"/>
</dbReference>
<protein>
    <recommendedName>
        <fullName evidence="4">Histidine kinase domain-containing protein</fullName>
    </recommendedName>
</protein>
<dbReference type="InterPro" id="IPR011712">
    <property type="entry name" value="Sig_transdc_His_kin_sub3_dim/P"/>
</dbReference>
<keyword evidence="1" id="KW-0808">Transferase</keyword>
<reference evidence="6" key="1">
    <citation type="journal article" date="2019" name="Int. J. Syst. Evol. Microbiol.">
        <title>The Global Catalogue of Microorganisms (GCM) 10K type strain sequencing project: providing services to taxonomists for standard genome sequencing and annotation.</title>
        <authorList>
            <consortium name="The Broad Institute Genomics Platform"/>
            <consortium name="The Broad Institute Genome Sequencing Center for Infectious Disease"/>
            <person name="Wu L."/>
            <person name="Ma J."/>
        </authorList>
    </citation>
    <scope>NUCLEOTIDE SEQUENCE [LARGE SCALE GENOMIC DNA]</scope>
    <source>
        <strain evidence="6">JCM 17543</strain>
    </source>
</reference>
<dbReference type="PANTHER" id="PTHR24421">
    <property type="entry name" value="NITRATE/NITRITE SENSOR PROTEIN NARX-RELATED"/>
    <property type="match status" value="1"/>
</dbReference>
<dbReference type="InterPro" id="IPR003594">
    <property type="entry name" value="HATPase_dom"/>
</dbReference>